<evidence type="ECO:0000256" key="2">
    <source>
        <dbReference type="SAM" id="Phobius"/>
    </source>
</evidence>
<keyword evidence="2" id="KW-0472">Membrane</keyword>
<dbReference type="STRING" id="452652.KSE_26450"/>
<accession>E4NB76</accession>
<keyword evidence="2" id="KW-1133">Transmembrane helix</keyword>
<dbReference type="HOGENOM" id="CLU_969023_0_0_11"/>
<dbReference type="Proteomes" id="UP000007076">
    <property type="component" value="Chromosome"/>
</dbReference>
<dbReference type="KEGG" id="ksk:KSE_26450"/>
<proteinExistence type="predicted"/>
<organism evidence="3 4">
    <name type="scientific">Kitasatospora setae (strain ATCC 33774 / DSM 43861 / JCM 3304 / KCC A-0304 / NBRC 14216 / KM-6054)</name>
    <name type="common">Streptomyces setae</name>
    <dbReference type="NCBI Taxonomy" id="452652"/>
    <lineage>
        <taxon>Bacteria</taxon>
        <taxon>Bacillati</taxon>
        <taxon>Actinomycetota</taxon>
        <taxon>Actinomycetes</taxon>
        <taxon>Kitasatosporales</taxon>
        <taxon>Streptomycetaceae</taxon>
        <taxon>Kitasatospora</taxon>
    </lineage>
</organism>
<keyword evidence="4" id="KW-1185">Reference proteome</keyword>
<keyword evidence="2" id="KW-0812">Transmembrane</keyword>
<feature type="region of interest" description="Disordered" evidence="1">
    <location>
        <begin position="72"/>
        <end position="98"/>
    </location>
</feature>
<dbReference type="PATRIC" id="fig|452652.3.peg.2651"/>
<feature type="transmembrane region" description="Helical" evidence="2">
    <location>
        <begin position="41"/>
        <end position="61"/>
    </location>
</feature>
<protein>
    <submittedName>
        <fullName evidence="3">Uncharacterized protein</fullName>
    </submittedName>
</protein>
<dbReference type="RefSeq" id="WP_014135771.1">
    <property type="nucleotide sequence ID" value="NC_016109.1"/>
</dbReference>
<sequence length="293" mass="29509">MPEQELSDVFVRAVGDSAPDLGLLVAGATAEGRAIRLRRRFALGGAVAVVAVLAVGGGLLLRPAAPGRPGVTAAGPGAPAAVPAASTGPTGPTGPARPALLDALLAHLPAELLLDDWSEDGSGPDGPPESSVRARFHRASGTDAGTIEVRLLRPAELPTGQGWERDCDDRAATEVCAPVTEQDVSGVILALPGKDDQVVYRADLADRHGARIVLTATGPDGHGAPPLERDALHKIAVSLCTLPPTEEDRARARARKQAAEATAVPSSAHPSPALTLPPGTTASGVGPGGGAGR</sequence>
<feature type="region of interest" description="Disordered" evidence="1">
    <location>
        <begin position="247"/>
        <end position="293"/>
    </location>
</feature>
<evidence type="ECO:0000313" key="4">
    <source>
        <dbReference type="Proteomes" id="UP000007076"/>
    </source>
</evidence>
<gene>
    <name evidence="3" type="ordered locus">KSE_26450</name>
</gene>
<dbReference type="AlphaFoldDB" id="E4NB76"/>
<dbReference type="eggNOG" id="ENOG50320T1">
    <property type="taxonomic scope" value="Bacteria"/>
</dbReference>
<dbReference type="EMBL" id="AP010968">
    <property type="protein sequence ID" value="BAJ28457.1"/>
    <property type="molecule type" value="Genomic_DNA"/>
</dbReference>
<reference evidence="3 4" key="1">
    <citation type="journal article" date="2010" name="DNA Res.">
        <title>Genome sequence of Kitasatospora setae NBRC 14216T: an evolutionary snapshot of the family Streptomycetaceae.</title>
        <authorList>
            <person name="Ichikawa N."/>
            <person name="Oguchi A."/>
            <person name="Ikeda H."/>
            <person name="Ishikawa J."/>
            <person name="Kitani S."/>
            <person name="Watanabe Y."/>
            <person name="Nakamura S."/>
            <person name="Katano Y."/>
            <person name="Kishi E."/>
            <person name="Sasagawa M."/>
            <person name="Ankai A."/>
            <person name="Fukui S."/>
            <person name="Hashimoto Y."/>
            <person name="Kamata S."/>
            <person name="Otoguro M."/>
            <person name="Tanikawa S."/>
            <person name="Nihira T."/>
            <person name="Horinouchi S."/>
            <person name="Ohnishi Y."/>
            <person name="Hayakawa M."/>
            <person name="Kuzuyama T."/>
            <person name="Arisawa A."/>
            <person name="Nomoto F."/>
            <person name="Miura H."/>
            <person name="Takahashi Y."/>
            <person name="Fujita N."/>
        </authorList>
    </citation>
    <scope>NUCLEOTIDE SEQUENCE [LARGE SCALE GENOMIC DNA]</scope>
    <source>
        <strain evidence="4">ATCC 33774 / DSM 43861 / JCM 3304 / KCC A-0304 / NBRC 14216 / KM-6054</strain>
    </source>
</reference>
<name>E4NB76_KITSK</name>
<evidence type="ECO:0000256" key="1">
    <source>
        <dbReference type="SAM" id="MobiDB-lite"/>
    </source>
</evidence>
<evidence type="ECO:0000313" key="3">
    <source>
        <dbReference type="EMBL" id="BAJ28457.1"/>
    </source>
</evidence>